<protein>
    <submittedName>
        <fullName evidence="4">CapA family protein</fullName>
    </submittedName>
</protein>
<keyword evidence="5" id="KW-1185">Reference proteome</keyword>
<comment type="caution">
    <text evidence="4">The sequence shown here is derived from an EMBL/GenBank/DDBJ whole genome shotgun (WGS) entry which is preliminary data.</text>
</comment>
<evidence type="ECO:0000259" key="3">
    <source>
        <dbReference type="SMART" id="SM00854"/>
    </source>
</evidence>
<dbReference type="RefSeq" id="WP_224753839.1">
    <property type="nucleotide sequence ID" value="NZ_JACXZA010000005.1"/>
</dbReference>
<dbReference type="Gene3D" id="3.60.21.10">
    <property type="match status" value="1"/>
</dbReference>
<organism evidence="4 5">
    <name type="scientific">Paenibacillus terricola</name>
    <dbReference type="NCBI Taxonomy" id="2763503"/>
    <lineage>
        <taxon>Bacteria</taxon>
        <taxon>Bacillati</taxon>
        <taxon>Bacillota</taxon>
        <taxon>Bacilli</taxon>
        <taxon>Bacillales</taxon>
        <taxon>Paenibacillaceae</taxon>
        <taxon>Paenibacillus</taxon>
    </lineage>
</organism>
<gene>
    <name evidence="4" type="ORF">H8B09_21420</name>
</gene>
<evidence type="ECO:0000313" key="4">
    <source>
        <dbReference type="EMBL" id="MBD3921343.1"/>
    </source>
</evidence>
<dbReference type="InterPro" id="IPR052169">
    <property type="entry name" value="CW_Biosynth-Accessory"/>
</dbReference>
<dbReference type="EMBL" id="JACXZA010000005">
    <property type="protein sequence ID" value="MBD3921343.1"/>
    <property type="molecule type" value="Genomic_DNA"/>
</dbReference>
<sequence>MVLILTGCSMQVGLLKPQMQTAAPPVVVTEPLSGAGQGASKMDASAADDTAVNETTPDETNKPDTSTSDTGQTAVDSGKEPTSGTDNDTEAVTPIEPDSVVTSVTIAAIGDVLIHRPIYREAEQKDGTYDFSSVFKLVKNTMLQPDLLIANQESMIGGKKIGLSTYPSFNSPFEVGDTLKDVGVDFVTVANNHTLDRGEKAIQNALKHWDELDMPYTGAYKNEEDQSHIRTITRNDITFSVLAYTYGTNGIPIPKGKDYLVNLIDMQKIEADVKQAKQISDVVVVAMHWGTEYQDFPNKQQQQLAQQLADLGVDLVIGNHPHVLQPPQWVEGQDGHKTFVWFSLGNYISSQEGTKKQIGGIGYIDVVKTTVGGQSTIELTNPGFMPTYVYFSNWKDYRITPLEQTKNSELAQANKQFKATMKHMKSSMPELSLIHPIAS</sequence>
<accession>A0ABR8MZG2</accession>
<name>A0ABR8MZG2_9BACL</name>
<evidence type="ECO:0000256" key="2">
    <source>
        <dbReference type="SAM" id="MobiDB-lite"/>
    </source>
</evidence>
<reference evidence="4 5" key="1">
    <citation type="submission" date="2020-09" db="EMBL/GenBank/DDBJ databases">
        <title>Paenibacillus sp. strain PR3 16S rRNA gene Genome sequencing and assembly.</title>
        <authorList>
            <person name="Kim J."/>
        </authorList>
    </citation>
    <scope>NUCLEOTIDE SEQUENCE [LARGE SCALE GENOMIC DNA]</scope>
    <source>
        <strain evidence="4 5">PR3</strain>
    </source>
</reference>
<dbReference type="InterPro" id="IPR019079">
    <property type="entry name" value="Capsule_synth_CapA"/>
</dbReference>
<dbReference type="InterPro" id="IPR029052">
    <property type="entry name" value="Metallo-depent_PP-like"/>
</dbReference>
<evidence type="ECO:0000313" key="5">
    <source>
        <dbReference type="Proteomes" id="UP000609346"/>
    </source>
</evidence>
<dbReference type="CDD" id="cd07381">
    <property type="entry name" value="MPP_CapA"/>
    <property type="match status" value="1"/>
</dbReference>
<dbReference type="SUPFAM" id="SSF56300">
    <property type="entry name" value="Metallo-dependent phosphatases"/>
    <property type="match status" value="1"/>
</dbReference>
<dbReference type="SMART" id="SM00854">
    <property type="entry name" value="PGA_cap"/>
    <property type="match status" value="1"/>
</dbReference>
<dbReference type="Proteomes" id="UP000609346">
    <property type="component" value="Unassembled WGS sequence"/>
</dbReference>
<feature type="compositionally biased region" description="Polar residues" evidence="2">
    <location>
        <begin position="63"/>
        <end position="86"/>
    </location>
</feature>
<evidence type="ECO:0000256" key="1">
    <source>
        <dbReference type="ARBA" id="ARBA00005662"/>
    </source>
</evidence>
<dbReference type="Pfam" id="PF09587">
    <property type="entry name" value="PGA_cap"/>
    <property type="match status" value="1"/>
</dbReference>
<dbReference type="PANTHER" id="PTHR33393">
    <property type="entry name" value="POLYGLUTAMINE SYNTHESIS ACCESSORY PROTEIN RV0574C-RELATED"/>
    <property type="match status" value="1"/>
</dbReference>
<dbReference type="PANTHER" id="PTHR33393:SF12">
    <property type="entry name" value="CAPSULE BIOSYNTHESIS PROTEIN CAPA"/>
    <property type="match status" value="1"/>
</dbReference>
<feature type="region of interest" description="Disordered" evidence="2">
    <location>
        <begin position="33"/>
        <end position="93"/>
    </location>
</feature>
<comment type="similarity">
    <text evidence="1">Belongs to the CapA family.</text>
</comment>
<feature type="domain" description="Capsule synthesis protein CapA" evidence="3">
    <location>
        <begin position="105"/>
        <end position="351"/>
    </location>
</feature>
<proteinExistence type="inferred from homology"/>